<dbReference type="Proteomes" id="UP000732298">
    <property type="component" value="Unassembled WGS sequence"/>
</dbReference>
<comment type="caution">
    <text evidence="1">The sequence shown here is derived from an EMBL/GenBank/DDBJ whole genome shotgun (WGS) entry which is preliminary data.</text>
</comment>
<dbReference type="InterPro" id="IPR036388">
    <property type="entry name" value="WH-like_DNA-bd_sf"/>
</dbReference>
<gene>
    <name evidence="1" type="ORF">HY544_05845</name>
</gene>
<name>A0A8T3YL70_9ARCH</name>
<dbReference type="SUPFAM" id="SSF46785">
    <property type="entry name" value="Winged helix' DNA-binding domain"/>
    <property type="match status" value="1"/>
</dbReference>
<dbReference type="EMBL" id="JACQPB010000056">
    <property type="protein sequence ID" value="MBI4210993.1"/>
    <property type="molecule type" value="Genomic_DNA"/>
</dbReference>
<proteinExistence type="predicted"/>
<sequence>MKKSGLVLLEAIRGAKTQKGIAEKLGISLSTVNNAIAPLARIGAIEKRKFGMRIVDKEKALTYFASIRNIPRDVAYSTRADGTISGIEKLMPSGVVYTAFSAYRLRFNEAPADYSEVYVYAGESELSELKKRFPQKEGPANLIAIKMEETIKQEKIAPNELMFADLWNLKEWYAKEFLKALRQKMGLEQ</sequence>
<organism evidence="1 2">
    <name type="scientific">Candidatus Iainarchaeum sp</name>
    <dbReference type="NCBI Taxonomy" id="3101447"/>
    <lineage>
        <taxon>Archaea</taxon>
        <taxon>Candidatus Iainarchaeota</taxon>
        <taxon>Candidatus Iainarchaeia</taxon>
        <taxon>Candidatus Iainarchaeales</taxon>
        <taxon>Candidatus Iainarchaeaceae</taxon>
        <taxon>Candidatus Iainarchaeum</taxon>
    </lineage>
</organism>
<protein>
    <submittedName>
        <fullName evidence="1">Winged helix-turn-helix domain-containing protein</fullName>
    </submittedName>
</protein>
<accession>A0A8T3YL70</accession>
<dbReference type="InterPro" id="IPR036390">
    <property type="entry name" value="WH_DNA-bd_sf"/>
</dbReference>
<dbReference type="AlphaFoldDB" id="A0A8T3YL70"/>
<evidence type="ECO:0000313" key="1">
    <source>
        <dbReference type="EMBL" id="MBI4210993.1"/>
    </source>
</evidence>
<reference evidence="1" key="1">
    <citation type="submission" date="2020-07" db="EMBL/GenBank/DDBJ databases">
        <title>Huge and variable diversity of episymbiotic CPR bacteria and DPANN archaea in groundwater ecosystems.</title>
        <authorList>
            <person name="He C.Y."/>
            <person name="Keren R."/>
            <person name="Whittaker M."/>
            <person name="Farag I.F."/>
            <person name="Doudna J."/>
            <person name="Cate J.H.D."/>
            <person name="Banfield J.F."/>
        </authorList>
    </citation>
    <scope>NUCLEOTIDE SEQUENCE</scope>
    <source>
        <strain evidence="1">NC_groundwater_1296_Ag_S-0.2um_52_80</strain>
    </source>
</reference>
<dbReference type="Gene3D" id="1.10.10.10">
    <property type="entry name" value="Winged helix-like DNA-binding domain superfamily/Winged helix DNA-binding domain"/>
    <property type="match status" value="1"/>
</dbReference>
<evidence type="ECO:0000313" key="2">
    <source>
        <dbReference type="Proteomes" id="UP000732298"/>
    </source>
</evidence>